<keyword evidence="4 13" id="KW-0812">Transmembrane</keyword>
<organism evidence="15 16">
    <name type="scientific">Acacia crassicarpa</name>
    <name type="common">northern wattle</name>
    <dbReference type="NCBI Taxonomy" id="499986"/>
    <lineage>
        <taxon>Eukaryota</taxon>
        <taxon>Viridiplantae</taxon>
        <taxon>Streptophyta</taxon>
        <taxon>Embryophyta</taxon>
        <taxon>Tracheophyta</taxon>
        <taxon>Spermatophyta</taxon>
        <taxon>Magnoliopsida</taxon>
        <taxon>eudicotyledons</taxon>
        <taxon>Gunneridae</taxon>
        <taxon>Pentapetalae</taxon>
        <taxon>rosids</taxon>
        <taxon>fabids</taxon>
        <taxon>Fabales</taxon>
        <taxon>Fabaceae</taxon>
        <taxon>Caesalpinioideae</taxon>
        <taxon>mimosoid clade</taxon>
        <taxon>Acacieae</taxon>
        <taxon>Acacia</taxon>
    </lineage>
</organism>
<keyword evidence="7" id="KW-0418">Kinase</keyword>
<evidence type="ECO:0000313" key="15">
    <source>
        <dbReference type="EMBL" id="KAK4257821.1"/>
    </source>
</evidence>
<comment type="caution">
    <text evidence="15">The sequence shown here is derived from an EMBL/GenBank/DDBJ whole genome shotgun (WGS) entry which is preliminary data.</text>
</comment>
<keyword evidence="3" id="KW-0808">Transferase</keyword>
<dbReference type="EMBL" id="JAWXYG010000012">
    <property type="protein sequence ID" value="KAK4257821.1"/>
    <property type="molecule type" value="Genomic_DNA"/>
</dbReference>
<sequence length="521" mass="59390">MVEFPSIPALQGVSLKVSTINYESGYLDVEDPEGCLPRLFLQHRLYNSSIYPLEFPGMNEYNVTFFNCSSLGLRYLRNEDFSYSSEQDMFACPIYAVSSEDSILHWDVAFCTKMFQLVSPIDDFSLRFNFLLLKFPQPKSDVEKHKTSKIPEIVLPGSILLVVVCIAGFYIIRYFKDRGEDQVRLEKFLEDYKVQKPTRFSYDDLKRITNHFKDKLGEGAHGEVFKGKLSNEIQVAVKVLNNSDSDGQDFINEVGTMGKIHHINIVRLLGFCADGFHRALVYDFFSNGSLQKFISSPDNKETFLGWLKLQQLALAIAKGIEYLHQGCDYRILHFDINPRNVLLDHNFTPKISDFGLAKLCSKNQSTVSMTAARGTLGYIAPEVFSRNFGNVSYKSDIYSYGMLLLEMVGGRKNVDTNPKTLRVLYPEWIHNLIEGGDISIFIENECDLKIARKLAIVGLWCIQWHPMNRPSMKSVIQMLEGEVDKLKVPPAPFDFATSANTSTTIPMRHLNLELEVIHELE</sequence>
<evidence type="ECO:0000256" key="4">
    <source>
        <dbReference type="ARBA" id="ARBA00022692"/>
    </source>
</evidence>
<comment type="subcellular location">
    <subcellularLocation>
        <location evidence="1">Membrane</location>
        <topology evidence="1">Single-pass type I membrane protein</topology>
    </subcellularLocation>
</comment>
<keyword evidence="16" id="KW-1185">Reference proteome</keyword>
<feature type="domain" description="Protein kinase" evidence="14">
    <location>
        <begin position="210"/>
        <end position="483"/>
    </location>
</feature>
<dbReference type="GO" id="GO:0004674">
    <property type="term" value="F:protein serine/threonine kinase activity"/>
    <property type="evidence" value="ECO:0007669"/>
    <property type="project" value="UniProtKB-KW"/>
</dbReference>
<evidence type="ECO:0000256" key="3">
    <source>
        <dbReference type="ARBA" id="ARBA00022679"/>
    </source>
</evidence>
<evidence type="ECO:0000256" key="6">
    <source>
        <dbReference type="ARBA" id="ARBA00022741"/>
    </source>
</evidence>
<keyword evidence="11" id="KW-0325">Glycoprotein</keyword>
<evidence type="ECO:0000256" key="5">
    <source>
        <dbReference type="ARBA" id="ARBA00022729"/>
    </source>
</evidence>
<feature type="binding site" evidence="12">
    <location>
        <position position="238"/>
    </location>
    <ligand>
        <name>ATP</name>
        <dbReference type="ChEBI" id="CHEBI:30616"/>
    </ligand>
</feature>
<reference evidence="15" key="1">
    <citation type="submission" date="2023-10" db="EMBL/GenBank/DDBJ databases">
        <title>Chromosome-level genome of the transformable northern wattle, Acacia crassicarpa.</title>
        <authorList>
            <person name="Massaro I."/>
            <person name="Sinha N.R."/>
            <person name="Poethig S."/>
            <person name="Leichty A.R."/>
        </authorList>
    </citation>
    <scope>NUCLEOTIDE SEQUENCE</scope>
    <source>
        <strain evidence="15">Acra3RX</strain>
        <tissue evidence="15">Leaf</tissue>
    </source>
</reference>
<evidence type="ECO:0000256" key="8">
    <source>
        <dbReference type="ARBA" id="ARBA00022840"/>
    </source>
</evidence>
<keyword evidence="8 12" id="KW-0067">ATP-binding</keyword>
<evidence type="ECO:0000256" key="9">
    <source>
        <dbReference type="ARBA" id="ARBA00022989"/>
    </source>
</evidence>
<evidence type="ECO:0000256" key="10">
    <source>
        <dbReference type="ARBA" id="ARBA00023136"/>
    </source>
</evidence>
<dbReference type="FunFam" id="1.10.510.10:FF:000590">
    <property type="entry name" value="PR5-like receptor kinase"/>
    <property type="match status" value="1"/>
</dbReference>
<dbReference type="InterPro" id="IPR011009">
    <property type="entry name" value="Kinase-like_dom_sf"/>
</dbReference>
<evidence type="ECO:0000256" key="1">
    <source>
        <dbReference type="ARBA" id="ARBA00004479"/>
    </source>
</evidence>
<dbReference type="Gene3D" id="3.30.200.20">
    <property type="entry name" value="Phosphorylase Kinase, domain 1"/>
    <property type="match status" value="1"/>
</dbReference>
<evidence type="ECO:0000256" key="13">
    <source>
        <dbReference type="SAM" id="Phobius"/>
    </source>
</evidence>
<evidence type="ECO:0000256" key="7">
    <source>
        <dbReference type="ARBA" id="ARBA00022777"/>
    </source>
</evidence>
<name>A0AAE1IVT5_9FABA</name>
<dbReference type="Gene3D" id="1.10.510.10">
    <property type="entry name" value="Transferase(Phosphotransferase) domain 1"/>
    <property type="match status" value="1"/>
</dbReference>
<evidence type="ECO:0000259" key="14">
    <source>
        <dbReference type="PROSITE" id="PS50011"/>
    </source>
</evidence>
<keyword evidence="5" id="KW-0732">Signal</keyword>
<accession>A0AAE1IVT5</accession>
<feature type="transmembrane region" description="Helical" evidence="13">
    <location>
        <begin position="153"/>
        <end position="172"/>
    </location>
</feature>
<dbReference type="AlphaFoldDB" id="A0AAE1IVT5"/>
<evidence type="ECO:0000256" key="11">
    <source>
        <dbReference type="ARBA" id="ARBA00023180"/>
    </source>
</evidence>
<evidence type="ECO:0000256" key="12">
    <source>
        <dbReference type="PROSITE-ProRule" id="PRU10141"/>
    </source>
</evidence>
<dbReference type="GO" id="GO:0005524">
    <property type="term" value="F:ATP binding"/>
    <property type="evidence" value="ECO:0007669"/>
    <property type="project" value="UniProtKB-UniRule"/>
</dbReference>
<dbReference type="InterPro" id="IPR001245">
    <property type="entry name" value="Ser-Thr/Tyr_kinase_cat_dom"/>
</dbReference>
<dbReference type="InterPro" id="IPR017441">
    <property type="entry name" value="Protein_kinase_ATP_BS"/>
</dbReference>
<keyword evidence="10 13" id="KW-0472">Membrane</keyword>
<protein>
    <recommendedName>
        <fullName evidence="14">Protein kinase domain-containing protein</fullName>
    </recommendedName>
</protein>
<keyword evidence="2" id="KW-0723">Serine/threonine-protein kinase</keyword>
<dbReference type="FunFam" id="3.30.200.20:FF:000178">
    <property type="entry name" value="serine/threonine-protein kinase PBS1-like"/>
    <property type="match status" value="1"/>
</dbReference>
<dbReference type="InterPro" id="IPR045874">
    <property type="entry name" value="LRK10/LRL21-25-like"/>
</dbReference>
<dbReference type="Proteomes" id="UP001293593">
    <property type="component" value="Unassembled WGS sequence"/>
</dbReference>
<proteinExistence type="predicted"/>
<gene>
    <name evidence="15" type="ORF">QN277_007357</name>
</gene>
<dbReference type="GO" id="GO:0016020">
    <property type="term" value="C:membrane"/>
    <property type="evidence" value="ECO:0007669"/>
    <property type="project" value="UniProtKB-SubCell"/>
</dbReference>
<evidence type="ECO:0000256" key="2">
    <source>
        <dbReference type="ARBA" id="ARBA00022527"/>
    </source>
</evidence>
<dbReference type="PROSITE" id="PS00107">
    <property type="entry name" value="PROTEIN_KINASE_ATP"/>
    <property type="match status" value="1"/>
</dbReference>
<keyword evidence="6 12" id="KW-0547">Nucleotide-binding</keyword>
<evidence type="ECO:0000313" key="16">
    <source>
        <dbReference type="Proteomes" id="UP001293593"/>
    </source>
</evidence>
<dbReference type="SUPFAM" id="SSF56112">
    <property type="entry name" value="Protein kinase-like (PK-like)"/>
    <property type="match status" value="1"/>
</dbReference>
<dbReference type="Pfam" id="PF07714">
    <property type="entry name" value="PK_Tyr_Ser-Thr"/>
    <property type="match status" value="1"/>
</dbReference>
<keyword evidence="9 13" id="KW-1133">Transmembrane helix</keyword>
<dbReference type="InterPro" id="IPR000719">
    <property type="entry name" value="Prot_kinase_dom"/>
</dbReference>
<dbReference type="PANTHER" id="PTHR27009">
    <property type="entry name" value="RUST RESISTANCE KINASE LR10-RELATED"/>
    <property type="match status" value="1"/>
</dbReference>
<dbReference type="PROSITE" id="PS50011">
    <property type="entry name" value="PROTEIN_KINASE_DOM"/>
    <property type="match status" value="1"/>
</dbReference>